<gene>
    <name evidence="2" type="ORF">GGX14DRAFT_407962</name>
</gene>
<accession>A0AAD6UMK5</accession>
<feature type="region of interest" description="Disordered" evidence="1">
    <location>
        <begin position="272"/>
        <end position="291"/>
    </location>
</feature>
<comment type="caution">
    <text evidence="2">The sequence shown here is derived from an EMBL/GenBank/DDBJ whole genome shotgun (WGS) entry which is preliminary data.</text>
</comment>
<evidence type="ECO:0000256" key="1">
    <source>
        <dbReference type="SAM" id="MobiDB-lite"/>
    </source>
</evidence>
<dbReference type="Proteomes" id="UP001219525">
    <property type="component" value="Unassembled WGS sequence"/>
</dbReference>
<organism evidence="2 3">
    <name type="scientific">Mycena pura</name>
    <dbReference type="NCBI Taxonomy" id="153505"/>
    <lineage>
        <taxon>Eukaryota</taxon>
        <taxon>Fungi</taxon>
        <taxon>Dikarya</taxon>
        <taxon>Basidiomycota</taxon>
        <taxon>Agaricomycotina</taxon>
        <taxon>Agaricomycetes</taxon>
        <taxon>Agaricomycetidae</taxon>
        <taxon>Agaricales</taxon>
        <taxon>Marasmiineae</taxon>
        <taxon>Mycenaceae</taxon>
        <taxon>Mycena</taxon>
    </lineage>
</organism>
<dbReference type="EMBL" id="JARJCW010000148">
    <property type="protein sequence ID" value="KAJ7190526.1"/>
    <property type="molecule type" value="Genomic_DNA"/>
</dbReference>
<evidence type="ECO:0000313" key="2">
    <source>
        <dbReference type="EMBL" id="KAJ7190526.1"/>
    </source>
</evidence>
<proteinExistence type="predicted"/>
<name>A0AAD6UMK5_9AGAR</name>
<sequence>MSIRFLPSIWSNFQEIWCSGSLARKIIDHPTIDRQSAAGGEHQQNPGTRLASMSNARRDACVGRYDKLKGGGCRATGATQCIRVADIAGRGGVRWGASAGSRRGPEYRGAGVGGGWRMTGLGNACGAQHNGKHYCVPILREYVPVVPACTMCCSVGESGGGNWDLDNTDAASLARRGRRAQRAAGVGPTVLGLQAHAACGEQRVRHVGGVGEGSRGRVASSTLRDPSEKRRAAICSQRARKNGRRKAVRYVNGGEAGSESCGRVQWVAGGDGKRVGGSVHDSNARGGEGGAGEAVVGYIDDK</sequence>
<keyword evidence="3" id="KW-1185">Reference proteome</keyword>
<reference evidence="2" key="1">
    <citation type="submission" date="2023-03" db="EMBL/GenBank/DDBJ databases">
        <title>Massive genome expansion in bonnet fungi (Mycena s.s.) driven by repeated elements and novel gene families across ecological guilds.</title>
        <authorList>
            <consortium name="Lawrence Berkeley National Laboratory"/>
            <person name="Harder C.B."/>
            <person name="Miyauchi S."/>
            <person name="Viragh M."/>
            <person name="Kuo A."/>
            <person name="Thoen E."/>
            <person name="Andreopoulos B."/>
            <person name="Lu D."/>
            <person name="Skrede I."/>
            <person name="Drula E."/>
            <person name="Henrissat B."/>
            <person name="Morin E."/>
            <person name="Kohler A."/>
            <person name="Barry K."/>
            <person name="LaButti K."/>
            <person name="Morin E."/>
            <person name="Salamov A."/>
            <person name="Lipzen A."/>
            <person name="Mereny Z."/>
            <person name="Hegedus B."/>
            <person name="Baldrian P."/>
            <person name="Stursova M."/>
            <person name="Weitz H."/>
            <person name="Taylor A."/>
            <person name="Grigoriev I.V."/>
            <person name="Nagy L.G."/>
            <person name="Martin F."/>
            <person name="Kauserud H."/>
        </authorList>
    </citation>
    <scope>NUCLEOTIDE SEQUENCE</scope>
    <source>
        <strain evidence="2">9144</strain>
    </source>
</reference>
<evidence type="ECO:0000313" key="3">
    <source>
        <dbReference type="Proteomes" id="UP001219525"/>
    </source>
</evidence>
<dbReference type="AlphaFoldDB" id="A0AAD6UMK5"/>
<protein>
    <submittedName>
        <fullName evidence="2">Uncharacterized protein</fullName>
    </submittedName>
</protein>